<dbReference type="EMBL" id="FQVE01000010">
    <property type="protein sequence ID" value="SHG99848.1"/>
    <property type="molecule type" value="Genomic_DNA"/>
</dbReference>
<reference evidence="3" key="1">
    <citation type="submission" date="2016-11" db="EMBL/GenBank/DDBJ databases">
        <authorList>
            <person name="Varghese N."/>
            <person name="Submissions S."/>
        </authorList>
    </citation>
    <scope>NUCLEOTIDE SEQUENCE [LARGE SCALE GENOMIC DNA]</scope>
    <source>
        <strain evidence="3">YR203</strain>
    </source>
</reference>
<keyword evidence="1" id="KW-0472">Membrane</keyword>
<accession>A0A1M5PDQ4</accession>
<evidence type="ECO:0000313" key="3">
    <source>
        <dbReference type="Proteomes" id="UP000184108"/>
    </source>
</evidence>
<dbReference type="AlphaFoldDB" id="A0A1M5PDQ4"/>
<gene>
    <name evidence="2" type="ORF">SAMN02787073_0055</name>
</gene>
<dbReference type="Proteomes" id="UP000184108">
    <property type="component" value="Unassembled WGS sequence"/>
</dbReference>
<organism evidence="2 3">
    <name type="scientific">Chryseobacterium vrystaatense</name>
    <dbReference type="NCBI Taxonomy" id="307480"/>
    <lineage>
        <taxon>Bacteria</taxon>
        <taxon>Pseudomonadati</taxon>
        <taxon>Bacteroidota</taxon>
        <taxon>Flavobacteriia</taxon>
        <taxon>Flavobacteriales</taxon>
        <taxon>Weeksellaceae</taxon>
        <taxon>Chryseobacterium group</taxon>
        <taxon>Chryseobacterium</taxon>
    </lineage>
</organism>
<feature type="transmembrane region" description="Helical" evidence="1">
    <location>
        <begin position="37"/>
        <end position="54"/>
    </location>
</feature>
<protein>
    <submittedName>
        <fullName evidence="2">Uncharacterized protein</fullName>
    </submittedName>
</protein>
<dbReference type="RefSeq" id="WP_073175798.1">
    <property type="nucleotide sequence ID" value="NZ_FQVE01000010.1"/>
</dbReference>
<evidence type="ECO:0000256" key="1">
    <source>
        <dbReference type="SAM" id="Phobius"/>
    </source>
</evidence>
<keyword evidence="1" id="KW-1133">Transmembrane helix</keyword>
<keyword evidence="1" id="KW-0812">Transmembrane</keyword>
<proteinExistence type="predicted"/>
<sequence length="248" mass="28830">MAGKFKKISDIFFTVLGSIVVVGGLFVLVFIENPVRYFLYAVLLVIATNLKSLQNFRNDLKKTAKNLLIATGVVYLALITILSLSPFLKVMEFKYSHSDWKPVNALTIQPFASWDSGYKRKGNSYVNIDYEYQFNGRTYKNSEPDALYKYYPFWNRKKSRELVEEFSKSVSEKIQKREYFILTNPHQPEKSKLFLSTDLFYFQGSFFYNAVTGMVAFILIFLGIIAAIFLWSFKKQQSKNDHNPILKK</sequence>
<evidence type="ECO:0000313" key="2">
    <source>
        <dbReference type="EMBL" id="SHG99848.1"/>
    </source>
</evidence>
<feature type="transmembrane region" description="Helical" evidence="1">
    <location>
        <begin position="66"/>
        <end position="88"/>
    </location>
</feature>
<feature type="transmembrane region" description="Helical" evidence="1">
    <location>
        <begin position="12"/>
        <end position="31"/>
    </location>
</feature>
<name>A0A1M5PDQ4_9FLAO</name>
<feature type="transmembrane region" description="Helical" evidence="1">
    <location>
        <begin position="206"/>
        <end position="231"/>
    </location>
</feature>